<dbReference type="EMBL" id="OY731404">
    <property type="protein sequence ID" value="CAJ1967681.1"/>
    <property type="molecule type" value="Genomic_DNA"/>
</dbReference>
<evidence type="ECO:0000313" key="1">
    <source>
        <dbReference type="EMBL" id="CAJ1967681.1"/>
    </source>
</evidence>
<dbReference type="AlphaFoldDB" id="A0AA86VQN2"/>
<sequence>MNNDIGKRWEFHKWEVVESEIESLVEKQSQKNGYIYGYWRNEKEEKAMMVGK</sequence>
<evidence type="ECO:0000313" key="2">
    <source>
        <dbReference type="Proteomes" id="UP001189624"/>
    </source>
</evidence>
<gene>
    <name evidence="1" type="ORF">AYBTSS11_LOCUS21310</name>
</gene>
<name>A0AA86VQN2_9FABA</name>
<accession>A0AA86VQN2</accession>
<protein>
    <submittedName>
        <fullName evidence="1">Uncharacterized protein</fullName>
    </submittedName>
</protein>
<keyword evidence="2" id="KW-1185">Reference proteome</keyword>
<dbReference type="Gramene" id="rna-AYBTSS11_LOCUS21310">
    <property type="protein sequence ID" value="CAJ1967681.1"/>
    <property type="gene ID" value="gene-AYBTSS11_LOCUS21310"/>
</dbReference>
<reference evidence="1" key="1">
    <citation type="submission" date="2023-10" db="EMBL/GenBank/DDBJ databases">
        <authorList>
            <person name="Domelevo Entfellner J.-B."/>
        </authorList>
    </citation>
    <scope>NUCLEOTIDE SEQUENCE</scope>
</reference>
<organism evidence="1 2">
    <name type="scientific">Sphenostylis stenocarpa</name>
    <dbReference type="NCBI Taxonomy" id="92480"/>
    <lineage>
        <taxon>Eukaryota</taxon>
        <taxon>Viridiplantae</taxon>
        <taxon>Streptophyta</taxon>
        <taxon>Embryophyta</taxon>
        <taxon>Tracheophyta</taxon>
        <taxon>Spermatophyta</taxon>
        <taxon>Magnoliopsida</taxon>
        <taxon>eudicotyledons</taxon>
        <taxon>Gunneridae</taxon>
        <taxon>Pentapetalae</taxon>
        <taxon>rosids</taxon>
        <taxon>fabids</taxon>
        <taxon>Fabales</taxon>
        <taxon>Fabaceae</taxon>
        <taxon>Papilionoideae</taxon>
        <taxon>50 kb inversion clade</taxon>
        <taxon>NPAAA clade</taxon>
        <taxon>indigoferoid/millettioid clade</taxon>
        <taxon>Phaseoleae</taxon>
        <taxon>Sphenostylis</taxon>
    </lineage>
</organism>
<dbReference type="Proteomes" id="UP001189624">
    <property type="component" value="Chromosome 7"/>
</dbReference>
<proteinExistence type="predicted"/>